<dbReference type="Pfam" id="PF07330">
    <property type="entry name" value="DUF1467"/>
    <property type="match status" value="1"/>
</dbReference>
<evidence type="ECO:0000313" key="3">
    <source>
        <dbReference type="Proteomes" id="UP001215503"/>
    </source>
</evidence>
<gene>
    <name evidence="2" type="ORF">P2G67_14470</name>
</gene>
<dbReference type="InterPro" id="IPR009935">
    <property type="entry name" value="DUF1467"/>
</dbReference>
<reference evidence="2 3" key="1">
    <citation type="submission" date="2023-03" db="EMBL/GenBank/DDBJ databases">
        <title>Fodinicurvata sp. CAU 1616 isolated from sea sendiment.</title>
        <authorList>
            <person name="Kim W."/>
        </authorList>
    </citation>
    <scope>NUCLEOTIDE SEQUENCE [LARGE SCALE GENOMIC DNA]</scope>
    <source>
        <strain evidence="2 3">CAU 1616</strain>
    </source>
</reference>
<feature type="transmembrane region" description="Helical" evidence="1">
    <location>
        <begin position="7"/>
        <end position="26"/>
    </location>
</feature>
<keyword evidence="1" id="KW-1133">Transmembrane helix</keyword>
<accession>A0ABT5YQD7</accession>
<organism evidence="2 3">
    <name type="scientific">Aquibaculum arenosum</name>
    <dbReference type="NCBI Taxonomy" id="3032591"/>
    <lineage>
        <taxon>Bacteria</taxon>
        <taxon>Pseudomonadati</taxon>
        <taxon>Pseudomonadota</taxon>
        <taxon>Alphaproteobacteria</taxon>
        <taxon>Rhodospirillales</taxon>
        <taxon>Rhodovibrionaceae</taxon>
        <taxon>Aquibaculum</taxon>
    </lineage>
</organism>
<proteinExistence type="predicted"/>
<protein>
    <submittedName>
        <fullName evidence="2">DUF1467 family protein</fullName>
    </submittedName>
</protein>
<comment type="caution">
    <text evidence="2">The sequence shown here is derived from an EMBL/GenBank/DDBJ whole genome shotgun (WGS) entry which is preliminary data.</text>
</comment>
<evidence type="ECO:0000313" key="2">
    <source>
        <dbReference type="EMBL" id="MDF2097183.1"/>
    </source>
</evidence>
<dbReference type="RefSeq" id="WP_275823964.1">
    <property type="nucleotide sequence ID" value="NZ_JARHUD010000010.1"/>
</dbReference>
<keyword evidence="1" id="KW-0472">Membrane</keyword>
<feature type="transmembrane region" description="Helical" evidence="1">
    <location>
        <begin position="46"/>
        <end position="68"/>
    </location>
</feature>
<dbReference type="Proteomes" id="UP001215503">
    <property type="component" value="Unassembled WGS sequence"/>
</dbReference>
<keyword evidence="3" id="KW-1185">Reference proteome</keyword>
<keyword evidence="1" id="KW-0812">Transmembrane</keyword>
<sequence length="81" mass="9341">MTWLNALVVFICVWWVVLFMVLPWGVRPVENPEPGHEPGAPEKPMLWRKVIATTLLSFVVWGVIYLLVELELFSFRDMVAG</sequence>
<evidence type="ECO:0000256" key="1">
    <source>
        <dbReference type="SAM" id="Phobius"/>
    </source>
</evidence>
<name>A0ABT5YQD7_9PROT</name>
<dbReference type="EMBL" id="JARHUD010000010">
    <property type="protein sequence ID" value="MDF2097183.1"/>
    <property type="molecule type" value="Genomic_DNA"/>
</dbReference>